<feature type="compositionally biased region" description="Basic and acidic residues" evidence="1">
    <location>
        <begin position="91"/>
        <end position="118"/>
    </location>
</feature>
<protein>
    <submittedName>
        <fullName evidence="3">Uncharacterized protein</fullName>
    </submittedName>
</protein>
<feature type="transmembrane region" description="Helical" evidence="2">
    <location>
        <begin position="518"/>
        <end position="536"/>
    </location>
</feature>
<comment type="caution">
    <text evidence="3">The sequence shown here is derived from an EMBL/GenBank/DDBJ whole genome shotgun (WGS) entry which is preliminary data.</text>
</comment>
<name>A0A9P1IXW1_9PELO</name>
<keyword evidence="2" id="KW-0472">Membrane</keyword>
<feature type="compositionally biased region" description="Polar residues" evidence="1">
    <location>
        <begin position="119"/>
        <end position="134"/>
    </location>
</feature>
<feature type="compositionally biased region" description="Basic and acidic residues" evidence="1">
    <location>
        <begin position="135"/>
        <end position="144"/>
    </location>
</feature>
<feature type="transmembrane region" description="Helical" evidence="2">
    <location>
        <begin position="229"/>
        <end position="248"/>
    </location>
</feature>
<feature type="transmembrane region" description="Helical" evidence="2">
    <location>
        <begin position="548"/>
        <end position="569"/>
    </location>
</feature>
<organism evidence="3 4">
    <name type="scientific">Caenorhabditis angaria</name>
    <dbReference type="NCBI Taxonomy" id="860376"/>
    <lineage>
        <taxon>Eukaryota</taxon>
        <taxon>Metazoa</taxon>
        <taxon>Ecdysozoa</taxon>
        <taxon>Nematoda</taxon>
        <taxon>Chromadorea</taxon>
        <taxon>Rhabditida</taxon>
        <taxon>Rhabditina</taxon>
        <taxon>Rhabditomorpha</taxon>
        <taxon>Rhabditoidea</taxon>
        <taxon>Rhabditidae</taxon>
        <taxon>Peloderinae</taxon>
        <taxon>Caenorhabditis</taxon>
    </lineage>
</organism>
<feature type="transmembrane region" description="Helical" evidence="2">
    <location>
        <begin position="581"/>
        <end position="601"/>
    </location>
</feature>
<evidence type="ECO:0000256" key="1">
    <source>
        <dbReference type="SAM" id="MobiDB-lite"/>
    </source>
</evidence>
<gene>
    <name evidence="3" type="ORF">CAMP_LOCUS14789</name>
</gene>
<dbReference type="Proteomes" id="UP001152747">
    <property type="component" value="Unassembled WGS sequence"/>
</dbReference>
<feature type="region of interest" description="Disordered" evidence="1">
    <location>
        <begin position="1"/>
        <end position="192"/>
    </location>
</feature>
<feature type="transmembrane region" description="Helical" evidence="2">
    <location>
        <begin position="346"/>
        <end position="362"/>
    </location>
</feature>
<feature type="transmembrane region" description="Helical" evidence="2">
    <location>
        <begin position="458"/>
        <end position="475"/>
    </location>
</feature>
<evidence type="ECO:0000313" key="3">
    <source>
        <dbReference type="EMBL" id="CAI5452152.1"/>
    </source>
</evidence>
<reference evidence="3" key="1">
    <citation type="submission" date="2022-11" db="EMBL/GenBank/DDBJ databases">
        <authorList>
            <person name="Kikuchi T."/>
        </authorList>
    </citation>
    <scope>NUCLEOTIDE SEQUENCE</scope>
    <source>
        <strain evidence="3">PS1010</strain>
    </source>
</reference>
<proteinExistence type="predicted"/>
<accession>A0A9P1IXW1</accession>
<feature type="compositionally biased region" description="Basic residues" evidence="1">
    <location>
        <begin position="22"/>
        <end position="32"/>
    </location>
</feature>
<dbReference type="EMBL" id="CANHGI010000005">
    <property type="protein sequence ID" value="CAI5452152.1"/>
    <property type="molecule type" value="Genomic_DNA"/>
</dbReference>
<feature type="transmembrane region" description="Helical" evidence="2">
    <location>
        <begin position="416"/>
        <end position="438"/>
    </location>
</feature>
<keyword evidence="4" id="KW-1185">Reference proteome</keyword>
<keyword evidence="2" id="KW-1133">Transmembrane helix</keyword>
<evidence type="ECO:0000256" key="2">
    <source>
        <dbReference type="SAM" id="Phobius"/>
    </source>
</evidence>
<dbReference type="AlphaFoldDB" id="A0A9P1IXW1"/>
<feature type="transmembrane region" description="Helical" evidence="2">
    <location>
        <begin position="480"/>
        <end position="498"/>
    </location>
</feature>
<keyword evidence="2" id="KW-0812">Transmembrane</keyword>
<feature type="transmembrane region" description="Helical" evidence="2">
    <location>
        <begin position="320"/>
        <end position="340"/>
    </location>
</feature>
<evidence type="ECO:0000313" key="4">
    <source>
        <dbReference type="Proteomes" id="UP001152747"/>
    </source>
</evidence>
<sequence length="646" mass="73217">MENGISLKSKSKSKEDANRIISSRKNKSKRKKDQPSRYNSKEVYITSSPETIKSRKKDLKSTTSKKGILKQSAEKEKSAKLPKSVRIKLPNSKDKSKSAENGTKSDEKQTGSKSKEKVTNSSEFVTMSANNPSKETSKETDIGKNTKSKTSVENSKEGETKQKIIKRRRGSQEISDSDKDDDGSAEIIHEPRDKETGSKKIYVKTRKIKTVETLFDYIGIYYSPTRKTIIHVCIINFIFWFILNAIFLSNKLTKITSESIYELTNVYTQVTPTNDDDLLEVSHNSRIFSGDLPTNDLAHVICPFLSLAFIGTRHKTSMRIIVFFLPICFFCMTHTVRLWYIGTFGLQILSHMLGIFFQVYLIESVPKYHRLLAFAMFEISKLSLDPATAVDSVAFQRIEPSDDIMKIFMHTLKTRIIMYELFVTSILCTIISKIDAYIDSDINSVNTLGYFDTKLFKPGSACITIIIMILFAFFLPRSRIFLISISSFLLMVSMFVVKLTSHYVESINSCNNLKALEIGYIGLGSAVIAKGSCLLMRRISEIHLMESVPSIVRVQVLAFFYFCTISLYGEGNYKTFLANSDMSTVLGIQYCFLIPVGIWLLTPRNKLELTVHFSEVWSKWKWRTFSNIIAGDSEAHLSAPPAPNVK</sequence>